<dbReference type="AlphaFoldDB" id="A0AAV2R0E6"/>
<sequence length="105" mass="12586">QQISDNLPRTSYIKAIDVWCFFSITFIFSQVVLHVAVDFDWGIPQRMREEPYPNIKYITDESKCNFNKIMKRVDAMKMAKYAYALTFFLFCIIYWAVVLENMKFE</sequence>
<evidence type="ECO:0000313" key="3">
    <source>
        <dbReference type="Proteomes" id="UP001497623"/>
    </source>
</evidence>
<keyword evidence="1" id="KW-0472">Membrane</keyword>
<dbReference type="InterPro" id="IPR036719">
    <property type="entry name" value="Neuro-gated_channel_TM_sf"/>
</dbReference>
<organism evidence="2 3">
    <name type="scientific">Meganyctiphanes norvegica</name>
    <name type="common">Northern krill</name>
    <name type="synonym">Thysanopoda norvegica</name>
    <dbReference type="NCBI Taxonomy" id="48144"/>
    <lineage>
        <taxon>Eukaryota</taxon>
        <taxon>Metazoa</taxon>
        <taxon>Ecdysozoa</taxon>
        <taxon>Arthropoda</taxon>
        <taxon>Crustacea</taxon>
        <taxon>Multicrustacea</taxon>
        <taxon>Malacostraca</taxon>
        <taxon>Eumalacostraca</taxon>
        <taxon>Eucarida</taxon>
        <taxon>Euphausiacea</taxon>
        <taxon>Euphausiidae</taxon>
        <taxon>Meganyctiphanes</taxon>
    </lineage>
</organism>
<feature type="transmembrane region" description="Helical" evidence="1">
    <location>
        <begin position="16"/>
        <end position="37"/>
    </location>
</feature>
<dbReference type="GO" id="GO:0016020">
    <property type="term" value="C:membrane"/>
    <property type="evidence" value="ECO:0007669"/>
    <property type="project" value="InterPro"/>
</dbReference>
<gene>
    <name evidence="2" type="ORF">MNOR_LOCUS18987</name>
</gene>
<evidence type="ECO:0000256" key="1">
    <source>
        <dbReference type="SAM" id="Phobius"/>
    </source>
</evidence>
<name>A0AAV2R0E6_MEGNR</name>
<keyword evidence="1" id="KW-1133">Transmembrane helix</keyword>
<dbReference type="InterPro" id="IPR038050">
    <property type="entry name" value="Neuro_actylchol_rec"/>
</dbReference>
<reference evidence="2 3" key="1">
    <citation type="submission" date="2024-05" db="EMBL/GenBank/DDBJ databases">
        <authorList>
            <person name="Wallberg A."/>
        </authorList>
    </citation>
    <scope>NUCLEOTIDE SEQUENCE [LARGE SCALE GENOMIC DNA]</scope>
</reference>
<protein>
    <submittedName>
        <fullName evidence="2">Uncharacterized protein</fullName>
    </submittedName>
</protein>
<feature type="transmembrane region" description="Helical" evidence="1">
    <location>
        <begin position="78"/>
        <end position="97"/>
    </location>
</feature>
<dbReference type="GO" id="GO:0006811">
    <property type="term" value="P:monoatomic ion transport"/>
    <property type="evidence" value="ECO:0007669"/>
    <property type="project" value="InterPro"/>
</dbReference>
<comment type="caution">
    <text evidence="2">The sequence shown here is derived from an EMBL/GenBank/DDBJ whole genome shotgun (WGS) entry which is preliminary data.</text>
</comment>
<dbReference type="Proteomes" id="UP001497623">
    <property type="component" value="Unassembled WGS sequence"/>
</dbReference>
<proteinExistence type="predicted"/>
<feature type="non-terminal residue" evidence="2">
    <location>
        <position position="1"/>
    </location>
</feature>
<accession>A0AAV2R0E6</accession>
<keyword evidence="1" id="KW-0812">Transmembrane</keyword>
<dbReference type="EMBL" id="CAXKWB010013866">
    <property type="protein sequence ID" value="CAL4108844.1"/>
    <property type="molecule type" value="Genomic_DNA"/>
</dbReference>
<keyword evidence="3" id="KW-1185">Reference proteome</keyword>
<evidence type="ECO:0000313" key="2">
    <source>
        <dbReference type="EMBL" id="CAL4108844.1"/>
    </source>
</evidence>
<dbReference type="SUPFAM" id="SSF90112">
    <property type="entry name" value="Neurotransmitter-gated ion-channel transmembrane pore"/>
    <property type="match status" value="1"/>
</dbReference>
<dbReference type="Gene3D" id="1.20.58.390">
    <property type="entry name" value="Neurotransmitter-gated ion-channel transmembrane domain"/>
    <property type="match status" value="1"/>
</dbReference>